<accession>A0A1F6VSC4</accession>
<reference evidence="1 2" key="1">
    <citation type="journal article" date="2016" name="Nat. Commun.">
        <title>Thousands of microbial genomes shed light on interconnected biogeochemical processes in an aquifer system.</title>
        <authorList>
            <person name="Anantharaman K."/>
            <person name="Brown C.T."/>
            <person name="Hug L.A."/>
            <person name="Sharon I."/>
            <person name="Castelle C.J."/>
            <person name="Probst A.J."/>
            <person name="Thomas B.C."/>
            <person name="Singh A."/>
            <person name="Wilkins M.J."/>
            <person name="Karaoz U."/>
            <person name="Brodie E.L."/>
            <person name="Williams K.H."/>
            <person name="Hubbard S.S."/>
            <person name="Banfield J.F."/>
        </authorList>
    </citation>
    <scope>NUCLEOTIDE SEQUENCE [LARGE SCALE GENOMIC DNA]</scope>
</reference>
<evidence type="ECO:0000313" key="2">
    <source>
        <dbReference type="Proteomes" id="UP000179686"/>
    </source>
</evidence>
<proteinExistence type="predicted"/>
<name>A0A1F6VSC4_9BACT</name>
<protein>
    <submittedName>
        <fullName evidence="1">Uncharacterized protein</fullName>
    </submittedName>
</protein>
<evidence type="ECO:0000313" key="1">
    <source>
        <dbReference type="EMBL" id="OGI72550.1"/>
    </source>
</evidence>
<dbReference type="EMBL" id="MFUC01000004">
    <property type="protein sequence ID" value="OGI72550.1"/>
    <property type="molecule type" value="Genomic_DNA"/>
</dbReference>
<dbReference type="Proteomes" id="UP000179686">
    <property type="component" value="Unassembled WGS sequence"/>
</dbReference>
<gene>
    <name evidence="1" type="ORF">A3J61_01105</name>
</gene>
<sequence length="117" mass="13304">MTEFKEVAHLYLGCDWQWTQYSGEHETGIYGTSLFNSFLLREISLGNGVAKPIIRPLSSITPEEDKECHNIMLGEFSEKVKKQNITHYEGEKIKYLLSKGFDLFGLIESGEAINSVK</sequence>
<organism evidence="1 2">
    <name type="scientific">Candidatus Nomurabacteria bacterium RIFCSPHIGHO2_02_FULL_38_15</name>
    <dbReference type="NCBI Taxonomy" id="1801752"/>
    <lineage>
        <taxon>Bacteria</taxon>
        <taxon>Candidatus Nomuraibacteriota</taxon>
    </lineage>
</organism>
<comment type="caution">
    <text evidence="1">The sequence shown here is derived from an EMBL/GenBank/DDBJ whole genome shotgun (WGS) entry which is preliminary data.</text>
</comment>
<dbReference type="AlphaFoldDB" id="A0A1F6VSC4"/>